<dbReference type="Gene3D" id="3.40.1020.10">
    <property type="entry name" value="Biosynthetic Threonine Deaminase, Domain 3"/>
    <property type="match status" value="1"/>
</dbReference>
<evidence type="ECO:0000256" key="10">
    <source>
        <dbReference type="ARBA" id="ARBA00023304"/>
    </source>
</evidence>
<name>A0A547Q6K5_9RHOB</name>
<dbReference type="GO" id="GO:0006567">
    <property type="term" value="P:L-threonine catabolic process"/>
    <property type="evidence" value="ECO:0007669"/>
    <property type="project" value="TreeGrafter"/>
</dbReference>
<dbReference type="NCBIfam" id="NF006390">
    <property type="entry name" value="PRK08639.1"/>
    <property type="match status" value="1"/>
</dbReference>
<dbReference type="InterPro" id="IPR045865">
    <property type="entry name" value="ACT-like_dom_sf"/>
</dbReference>
<evidence type="ECO:0000259" key="13">
    <source>
        <dbReference type="PROSITE" id="PS51672"/>
    </source>
</evidence>
<dbReference type="PROSITE" id="PS51672">
    <property type="entry name" value="ACT_LIKE"/>
    <property type="match status" value="1"/>
</dbReference>
<comment type="subunit">
    <text evidence="5 12">Homotetramer.</text>
</comment>
<comment type="similarity">
    <text evidence="4 12">Belongs to the serine/threonine dehydratase family.</text>
</comment>
<dbReference type="GO" id="GO:0004794">
    <property type="term" value="F:threonine deaminase activity"/>
    <property type="evidence" value="ECO:0007669"/>
    <property type="project" value="UniProtKB-UniRule"/>
</dbReference>
<dbReference type="PROSITE" id="PS00165">
    <property type="entry name" value="DEHYDRATASE_SER_THR"/>
    <property type="match status" value="1"/>
</dbReference>
<evidence type="ECO:0000313" key="15">
    <source>
        <dbReference type="Proteomes" id="UP000318590"/>
    </source>
</evidence>
<evidence type="ECO:0000256" key="3">
    <source>
        <dbReference type="ARBA" id="ARBA00004810"/>
    </source>
</evidence>
<evidence type="ECO:0000256" key="6">
    <source>
        <dbReference type="ARBA" id="ARBA00022605"/>
    </source>
</evidence>
<dbReference type="GO" id="GO:0006565">
    <property type="term" value="P:L-serine catabolic process"/>
    <property type="evidence" value="ECO:0007669"/>
    <property type="project" value="TreeGrafter"/>
</dbReference>
<dbReference type="Gene3D" id="3.40.50.1100">
    <property type="match status" value="2"/>
</dbReference>
<organism evidence="14 15">
    <name type="scientific">Palleronia caenipelagi</name>
    <dbReference type="NCBI Taxonomy" id="2489174"/>
    <lineage>
        <taxon>Bacteria</taxon>
        <taxon>Pseudomonadati</taxon>
        <taxon>Pseudomonadota</taxon>
        <taxon>Alphaproteobacteria</taxon>
        <taxon>Rhodobacterales</taxon>
        <taxon>Roseobacteraceae</taxon>
        <taxon>Palleronia</taxon>
    </lineage>
</organism>
<evidence type="ECO:0000256" key="8">
    <source>
        <dbReference type="ARBA" id="ARBA00022898"/>
    </source>
</evidence>
<dbReference type="InterPro" id="IPR001926">
    <property type="entry name" value="TrpB-like_PALP"/>
</dbReference>
<keyword evidence="6 12" id="KW-0028">Amino-acid biosynthesis</keyword>
<reference evidence="14 15" key="1">
    <citation type="submission" date="2019-06" db="EMBL/GenBank/DDBJ databases">
        <title>Paenimaribius caenipelagi gen. nov., sp. nov., isolated from a tidal flat.</title>
        <authorList>
            <person name="Yoon J.-H."/>
        </authorList>
    </citation>
    <scope>NUCLEOTIDE SEQUENCE [LARGE SCALE GENOMIC DNA]</scope>
    <source>
        <strain evidence="14 15">JBTF-M29</strain>
    </source>
</reference>
<keyword evidence="8 12" id="KW-0663">Pyridoxal phosphate</keyword>
<comment type="caution">
    <text evidence="14">The sequence shown here is derived from an EMBL/GenBank/DDBJ whole genome shotgun (WGS) entry which is preliminary data.</text>
</comment>
<dbReference type="CDD" id="cd01562">
    <property type="entry name" value="Thr-dehyd"/>
    <property type="match status" value="1"/>
</dbReference>
<dbReference type="GO" id="GO:0009097">
    <property type="term" value="P:isoleucine biosynthetic process"/>
    <property type="evidence" value="ECO:0007669"/>
    <property type="project" value="UniProtKB-UniRule"/>
</dbReference>
<dbReference type="InterPro" id="IPR001721">
    <property type="entry name" value="TD_ACT-like"/>
</dbReference>
<evidence type="ECO:0000256" key="1">
    <source>
        <dbReference type="ARBA" id="ARBA00001274"/>
    </source>
</evidence>
<comment type="catalytic activity">
    <reaction evidence="1 12">
        <text>L-threonine = 2-oxobutanoate + NH4(+)</text>
        <dbReference type="Rhea" id="RHEA:22108"/>
        <dbReference type="ChEBI" id="CHEBI:16763"/>
        <dbReference type="ChEBI" id="CHEBI:28938"/>
        <dbReference type="ChEBI" id="CHEBI:57926"/>
        <dbReference type="EC" id="4.3.1.19"/>
    </reaction>
</comment>
<evidence type="ECO:0000256" key="12">
    <source>
        <dbReference type="RuleBase" id="RU362012"/>
    </source>
</evidence>
<keyword evidence="10 12" id="KW-0100">Branched-chain amino acid biosynthesis</keyword>
<protein>
    <recommendedName>
        <fullName evidence="12">L-threonine dehydratase</fullName>
        <ecNumber evidence="12">4.3.1.19</ecNumber>
    </recommendedName>
    <alternativeName>
        <fullName evidence="12">Threonine deaminase</fullName>
    </alternativeName>
</protein>
<dbReference type="Pfam" id="PF00585">
    <property type="entry name" value="Thr_dehydrat_C"/>
    <property type="match status" value="1"/>
</dbReference>
<dbReference type="NCBIfam" id="TIGR02079">
    <property type="entry name" value="THD1"/>
    <property type="match status" value="1"/>
</dbReference>
<dbReference type="InterPro" id="IPR000634">
    <property type="entry name" value="Ser/Thr_deHydtase_PyrdxlP-BS"/>
</dbReference>
<gene>
    <name evidence="12 14" type="primary">ilvA</name>
    <name evidence="14" type="ORF">FEV53_06345</name>
</gene>
<dbReference type="EMBL" id="VFSV01000008">
    <property type="protein sequence ID" value="TRD21991.1"/>
    <property type="molecule type" value="Genomic_DNA"/>
</dbReference>
<evidence type="ECO:0000313" key="14">
    <source>
        <dbReference type="EMBL" id="TRD21991.1"/>
    </source>
</evidence>
<keyword evidence="7 12" id="KW-0412">Isoleucine biosynthesis</keyword>
<dbReference type="Proteomes" id="UP000318590">
    <property type="component" value="Unassembled WGS sequence"/>
</dbReference>
<comment type="pathway">
    <text evidence="3 12">Amino-acid biosynthesis; L-isoleucine biosynthesis; 2-oxobutanoate from L-threonine: step 1/1.</text>
</comment>
<dbReference type="SUPFAM" id="SSF55021">
    <property type="entry name" value="ACT-like"/>
    <property type="match status" value="1"/>
</dbReference>
<evidence type="ECO:0000256" key="4">
    <source>
        <dbReference type="ARBA" id="ARBA00010869"/>
    </source>
</evidence>
<sequence length="415" mass="45492">MNDFTDTALAITARLRAMFPATPLQKNAYLSQKYEAEIWLKREDLTPVRSYKIRGAFNAMRKAREANPDQTLFVAASAGNHAQGVAFNCAHFGVRGVIFMPVTTPKQKVDKTRAFGGEHVEIKLIGDYFDETLRVAQEFCAAEGGHFLAPFDDPFVIEGQSSVAVEILEELGDAPDLVVLPVGGGGLSSGIKRYFEAVGAEIPLVLVEPTGGASLTAALAAGEPVALPQVDSFVDGASVAKIGARNFDILRDVPPKSVLLSPEDRVCETILEMLNVEGVVLEPAGALSVDVLPELADQIRGKRVVCVTSGGNFDFERLPEVKERAQRHAGLKKYFILRMPQRPGALRDFLEMLGPEDDIARFEYLKKSARNFGSVLICIETTQPQNFDVLFERLDRADFAYRDITDDQILAEFLV</sequence>
<dbReference type="PANTHER" id="PTHR48078">
    <property type="entry name" value="THREONINE DEHYDRATASE, MITOCHONDRIAL-RELATED"/>
    <property type="match status" value="1"/>
</dbReference>
<dbReference type="PANTHER" id="PTHR48078:SF11">
    <property type="entry name" value="THREONINE DEHYDRATASE, MITOCHONDRIAL"/>
    <property type="match status" value="1"/>
</dbReference>
<keyword evidence="15" id="KW-1185">Reference proteome</keyword>
<proteinExistence type="inferred from homology"/>
<feature type="domain" description="ACT-like" evidence="13">
    <location>
        <begin position="333"/>
        <end position="406"/>
    </location>
</feature>
<dbReference type="OrthoDB" id="9811476at2"/>
<comment type="cofactor">
    <cofactor evidence="2 12">
        <name>pyridoxal 5'-phosphate</name>
        <dbReference type="ChEBI" id="CHEBI:597326"/>
    </cofactor>
</comment>
<dbReference type="GO" id="GO:0030170">
    <property type="term" value="F:pyridoxal phosphate binding"/>
    <property type="evidence" value="ECO:0007669"/>
    <property type="project" value="InterPro"/>
</dbReference>
<dbReference type="InterPro" id="IPR050147">
    <property type="entry name" value="Ser/Thr_Dehydratase"/>
</dbReference>
<evidence type="ECO:0000256" key="5">
    <source>
        <dbReference type="ARBA" id="ARBA00011881"/>
    </source>
</evidence>
<evidence type="ECO:0000256" key="7">
    <source>
        <dbReference type="ARBA" id="ARBA00022624"/>
    </source>
</evidence>
<dbReference type="RefSeq" id="WP_142833979.1">
    <property type="nucleotide sequence ID" value="NZ_VFSV01000008.1"/>
</dbReference>
<dbReference type="EC" id="4.3.1.19" evidence="12"/>
<dbReference type="UniPathway" id="UPA00047">
    <property type="reaction ID" value="UER00054"/>
</dbReference>
<accession>A0A547Q6K5</accession>
<comment type="function">
    <text evidence="11 12">Catalyzes the anaerobic formation of alpha-ketobutyrate and ammonia from threonine in a two-step reaction. The first step involved a dehydration of threonine and a production of enamine intermediates (aminocrotonate), which tautomerizes to its imine form (iminobutyrate). Both intermediates are unstable and short-lived. The second step is the nonenzymatic hydrolysis of the enamine/imine intermediates to form 2-ketobutyrate and free ammonia. In the low water environment of the cell, the second step is accelerated by RidA.</text>
</comment>
<dbReference type="InterPro" id="IPR038110">
    <property type="entry name" value="TD_ACT-like_sf"/>
</dbReference>
<dbReference type="SUPFAM" id="SSF53686">
    <property type="entry name" value="Tryptophan synthase beta subunit-like PLP-dependent enzymes"/>
    <property type="match status" value="1"/>
</dbReference>
<dbReference type="InterPro" id="IPR036052">
    <property type="entry name" value="TrpB-like_PALP_sf"/>
</dbReference>
<dbReference type="AlphaFoldDB" id="A0A547Q6K5"/>
<dbReference type="Pfam" id="PF00291">
    <property type="entry name" value="PALP"/>
    <property type="match status" value="1"/>
</dbReference>
<dbReference type="InterPro" id="IPR011820">
    <property type="entry name" value="IlvA"/>
</dbReference>
<evidence type="ECO:0000256" key="2">
    <source>
        <dbReference type="ARBA" id="ARBA00001933"/>
    </source>
</evidence>
<dbReference type="GO" id="GO:0003941">
    <property type="term" value="F:L-serine ammonia-lyase activity"/>
    <property type="evidence" value="ECO:0007669"/>
    <property type="project" value="TreeGrafter"/>
</dbReference>
<evidence type="ECO:0000256" key="9">
    <source>
        <dbReference type="ARBA" id="ARBA00023239"/>
    </source>
</evidence>
<dbReference type="FunFam" id="3.40.50.1100:FF:000005">
    <property type="entry name" value="Threonine dehydratase catabolic"/>
    <property type="match status" value="1"/>
</dbReference>
<evidence type="ECO:0000256" key="11">
    <source>
        <dbReference type="ARBA" id="ARBA00025527"/>
    </source>
</evidence>
<keyword evidence="9 12" id="KW-0456">Lyase</keyword>